<dbReference type="AlphaFoldDB" id="A0A6F8ZL88"/>
<dbReference type="EC" id="3.5.3.11" evidence="6"/>
<sequence>MNGHPPLFRPDRFLGMDAAPGEARWVFFGIPMDFTASYVPGSRFGPDAVRRASYALETYSWRQQRDLSETGAYDAGDLELPFGNVPEALERIRRQARAVLAEGRRWCAVGGEHLVTVPLVEVLLEQYPDLVVVHWDAHADLRDTYLDERFSHATALRRVADRLRPGHLYQFGIRSGTAEEAAYIAARPVHSFPDEVYRPLAAVREQLAGRPVYLTVDLDVIDPAYLPGTGTPEPGGIPAREALEALTLLQGLEVVGMDLVEAAPLADTSQRTAVLAAKMVREALIAVSAAAAGTGGKEGQA</sequence>
<evidence type="ECO:0000256" key="5">
    <source>
        <dbReference type="RuleBase" id="RU003684"/>
    </source>
</evidence>
<dbReference type="CDD" id="cd11593">
    <property type="entry name" value="Agmatinase-like_2"/>
    <property type="match status" value="1"/>
</dbReference>
<feature type="binding site" evidence="4">
    <location>
        <position position="136"/>
    </location>
    <ligand>
        <name>Mn(2+)</name>
        <dbReference type="ChEBI" id="CHEBI:29035"/>
        <label>1</label>
    </ligand>
</feature>
<evidence type="ECO:0000313" key="6">
    <source>
        <dbReference type="EMBL" id="CAB1130235.1"/>
    </source>
</evidence>
<dbReference type="GO" id="GO:0033389">
    <property type="term" value="P:putrescine biosynthetic process from arginine, via agmatine"/>
    <property type="evidence" value="ECO:0007669"/>
    <property type="project" value="TreeGrafter"/>
</dbReference>
<feature type="binding site" evidence="4">
    <location>
        <position position="217"/>
    </location>
    <ligand>
        <name>Mn(2+)</name>
        <dbReference type="ChEBI" id="CHEBI:29035"/>
        <label>1</label>
    </ligand>
</feature>
<dbReference type="SUPFAM" id="SSF52768">
    <property type="entry name" value="Arginase/deacetylase"/>
    <property type="match status" value="1"/>
</dbReference>
<comment type="similarity">
    <text evidence="1">Belongs to the arginase family. Agmatinase subfamily.</text>
</comment>
<comment type="cofactor">
    <cofactor evidence="4">
        <name>Mn(2+)</name>
        <dbReference type="ChEBI" id="CHEBI:29035"/>
    </cofactor>
    <text evidence="4">Binds 2 manganese ions per subunit.</text>
</comment>
<dbReference type="GO" id="GO:0046872">
    <property type="term" value="F:metal ion binding"/>
    <property type="evidence" value="ECO:0007669"/>
    <property type="project" value="UniProtKB-KW"/>
</dbReference>
<evidence type="ECO:0000313" key="7">
    <source>
        <dbReference type="Proteomes" id="UP000503399"/>
    </source>
</evidence>
<feature type="binding site" evidence="4">
    <location>
        <position position="113"/>
    </location>
    <ligand>
        <name>Mn(2+)</name>
        <dbReference type="ChEBI" id="CHEBI:29035"/>
        <label>1</label>
    </ligand>
</feature>
<dbReference type="Pfam" id="PF00491">
    <property type="entry name" value="Arginase"/>
    <property type="match status" value="1"/>
</dbReference>
<dbReference type="GO" id="GO:0008783">
    <property type="term" value="F:agmatinase activity"/>
    <property type="evidence" value="ECO:0007669"/>
    <property type="project" value="UniProtKB-EC"/>
</dbReference>
<protein>
    <submittedName>
        <fullName evidence="6">Agmatinase</fullName>
        <ecNumber evidence="6">3.5.3.11</ecNumber>
    </submittedName>
</protein>
<dbReference type="PROSITE" id="PS51409">
    <property type="entry name" value="ARGINASE_2"/>
    <property type="match status" value="1"/>
</dbReference>
<evidence type="ECO:0000256" key="2">
    <source>
        <dbReference type="ARBA" id="ARBA00022723"/>
    </source>
</evidence>
<dbReference type="InterPro" id="IPR020855">
    <property type="entry name" value="Ureohydrolase_Mn_BS"/>
</dbReference>
<dbReference type="KEGG" id="hfv:R50_2746"/>
<feature type="binding site" evidence="4">
    <location>
        <position position="138"/>
    </location>
    <ligand>
        <name>Mn(2+)</name>
        <dbReference type="ChEBI" id="CHEBI:29035"/>
        <label>1</label>
    </ligand>
</feature>
<accession>A0A6F8ZL88</accession>
<dbReference type="PANTHER" id="PTHR11358:SF26">
    <property type="entry name" value="GUANIDINO ACID HYDROLASE, MITOCHONDRIAL"/>
    <property type="match status" value="1"/>
</dbReference>
<feature type="binding site" evidence="4">
    <location>
        <position position="140"/>
    </location>
    <ligand>
        <name>Mn(2+)</name>
        <dbReference type="ChEBI" id="CHEBI:29035"/>
        <label>1</label>
    </ligand>
</feature>
<gene>
    <name evidence="6" type="primary">speB</name>
    <name evidence="6" type="ORF">R50_2746</name>
</gene>
<organism evidence="6 7">
    <name type="scientific">Candidatus Hydrogenisulfobacillus filiaventi</name>
    <dbReference type="NCBI Taxonomy" id="2707344"/>
    <lineage>
        <taxon>Bacteria</taxon>
        <taxon>Bacillati</taxon>
        <taxon>Bacillota</taxon>
        <taxon>Clostridia</taxon>
        <taxon>Eubacteriales</taxon>
        <taxon>Clostridiales Family XVII. Incertae Sedis</taxon>
        <taxon>Candidatus Hydrogenisulfobacillus</taxon>
    </lineage>
</organism>
<dbReference type="EMBL" id="LR778114">
    <property type="protein sequence ID" value="CAB1130235.1"/>
    <property type="molecule type" value="Genomic_DNA"/>
</dbReference>
<feature type="binding site" evidence="4">
    <location>
        <position position="219"/>
    </location>
    <ligand>
        <name>Mn(2+)</name>
        <dbReference type="ChEBI" id="CHEBI:29035"/>
        <label>1</label>
    </ligand>
</feature>
<evidence type="ECO:0000256" key="4">
    <source>
        <dbReference type="PIRSR" id="PIRSR036979-1"/>
    </source>
</evidence>
<keyword evidence="3 5" id="KW-0378">Hydrolase</keyword>
<dbReference type="NCBIfam" id="TIGR01230">
    <property type="entry name" value="agmatinase"/>
    <property type="match status" value="1"/>
</dbReference>
<dbReference type="PROSITE" id="PS01053">
    <property type="entry name" value="ARGINASE_1"/>
    <property type="match status" value="1"/>
</dbReference>
<keyword evidence="2 4" id="KW-0479">Metal-binding</keyword>
<evidence type="ECO:0000256" key="1">
    <source>
        <dbReference type="ARBA" id="ARBA00009227"/>
    </source>
</evidence>
<keyword evidence="7" id="KW-1185">Reference proteome</keyword>
<evidence type="ECO:0000256" key="3">
    <source>
        <dbReference type="ARBA" id="ARBA00022801"/>
    </source>
</evidence>
<dbReference type="Gene3D" id="3.40.800.10">
    <property type="entry name" value="Ureohydrolase domain"/>
    <property type="match status" value="1"/>
</dbReference>
<dbReference type="InterPro" id="IPR005925">
    <property type="entry name" value="Agmatinase-rel"/>
</dbReference>
<dbReference type="PIRSF" id="PIRSF036979">
    <property type="entry name" value="Arginase"/>
    <property type="match status" value="1"/>
</dbReference>
<keyword evidence="4" id="KW-0464">Manganese</keyword>
<reference evidence="6 7" key="1">
    <citation type="submission" date="2020-02" db="EMBL/GenBank/DDBJ databases">
        <authorList>
            <person name="Hogendoorn C."/>
        </authorList>
    </citation>
    <scope>NUCLEOTIDE SEQUENCE [LARGE SCALE GENOMIC DNA]</scope>
    <source>
        <strain evidence="6">R501</strain>
    </source>
</reference>
<dbReference type="InterPro" id="IPR023696">
    <property type="entry name" value="Ureohydrolase_dom_sf"/>
</dbReference>
<proteinExistence type="inferred from homology"/>
<dbReference type="InterPro" id="IPR006035">
    <property type="entry name" value="Ureohydrolase"/>
</dbReference>
<name>A0A6F8ZL88_9FIRM</name>
<dbReference type="PANTHER" id="PTHR11358">
    <property type="entry name" value="ARGINASE/AGMATINASE"/>
    <property type="match status" value="1"/>
</dbReference>
<dbReference type="Proteomes" id="UP000503399">
    <property type="component" value="Chromosome"/>
</dbReference>